<proteinExistence type="predicted"/>
<gene>
    <name evidence="1" type="ORF">FJT64_019008</name>
</gene>
<dbReference type="Proteomes" id="UP000440578">
    <property type="component" value="Unassembled WGS sequence"/>
</dbReference>
<dbReference type="AlphaFoldDB" id="A0A6A4X1A6"/>
<reference evidence="1 2" key="1">
    <citation type="submission" date="2019-07" db="EMBL/GenBank/DDBJ databases">
        <title>Draft genome assembly of a fouling barnacle, Amphibalanus amphitrite (Darwin, 1854): The first reference genome for Thecostraca.</title>
        <authorList>
            <person name="Kim W."/>
        </authorList>
    </citation>
    <scope>NUCLEOTIDE SEQUENCE [LARGE SCALE GENOMIC DNA]</scope>
    <source>
        <strain evidence="1">SNU_AA5</strain>
        <tissue evidence="1">Soma without cirri and trophi</tissue>
    </source>
</reference>
<name>A0A6A4X1A6_AMPAM</name>
<accession>A0A6A4X1A6</accession>
<organism evidence="1 2">
    <name type="scientific">Amphibalanus amphitrite</name>
    <name type="common">Striped barnacle</name>
    <name type="synonym">Balanus amphitrite</name>
    <dbReference type="NCBI Taxonomy" id="1232801"/>
    <lineage>
        <taxon>Eukaryota</taxon>
        <taxon>Metazoa</taxon>
        <taxon>Ecdysozoa</taxon>
        <taxon>Arthropoda</taxon>
        <taxon>Crustacea</taxon>
        <taxon>Multicrustacea</taxon>
        <taxon>Cirripedia</taxon>
        <taxon>Thoracica</taxon>
        <taxon>Thoracicalcarea</taxon>
        <taxon>Balanomorpha</taxon>
        <taxon>Balanoidea</taxon>
        <taxon>Balanidae</taxon>
        <taxon>Amphibalaninae</taxon>
        <taxon>Amphibalanus</taxon>
    </lineage>
</organism>
<evidence type="ECO:0000313" key="1">
    <source>
        <dbReference type="EMBL" id="KAF0309914.1"/>
    </source>
</evidence>
<comment type="caution">
    <text evidence="1">The sequence shown here is derived from an EMBL/GenBank/DDBJ whole genome shotgun (WGS) entry which is preliminary data.</text>
</comment>
<dbReference type="EMBL" id="VIIS01000364">
    <property type="protein sequence ID" value="KAF0309914.1"/>
    <property type="molecule type" value="Genomic_DNA"/>
</dbReference>
<protein>
    <submittedName>
        <fullName evidence="1">Uncharacterized protein</fullName>
    </submittedName>
</protein>
<sequence length="89" mass="9675">MTGRKKCTQRDLLSLVGRLVHASKCVPPGRAFTRRLLDAAHSFQGPSIAQVLCLLCLVTLLALTAEADKTASIVNQYYNNDGNGNFANR</sequence>
<evidence type="ECO:0000313" key="2">
    <source>
        <dbReference type="Proteomes" id="UP000440578"/>
    </source>
</evidence>
<keyword evidence="2" id="KW-1185">Reference proteome</keyword>